<dbReference type="Pfam" id="PF05277">
    <property type="entry name" value="DUF726"/>
    <property type="match status" value="1"/>
</dbReference>
<evidence type="ECO:0000256" key="4">
    <source>
        <dbReference type="ARBA" id="ARBA00023136"/>
    </source>
</evidence>
<gene>
    <name evidence="5" type="ORF">SAMN05216388_1003346</name>
</gene>
<dbReference type="Proteomes" id="UP000198775">
    <property type="component" value="Unassembled WGS sequence"/>
</dbReference>
<dbReference type="EMBL" id="FOCX01000003">
    <property type="protein sequence ID" value="SEN53837.1"/>
    <property type="molecule type" value="Genomic_DNA"/>
</dbReference>
<evidence type="ECO:0008006" key="7">
    <source>
        <dbReference type="Google" id="ProtNLM"/>
    </source>
</evidence>
<keyword evidence="2" id="KW-0812">Transmembrane</keyword>
<protein>
    <recommendedName>
        <fullName evidence="7">DUF726 domain-containing protein</fullName>
    </recommendedName>
</protein>
<dbReference type="GO" id="GO:0016020">
    <property type="term" value="C:membrane"/>
    <property type="evidence" value="ECO:0007669"/>
    <property type="project" value="UniProtKB-SubCell"/>
</dbReference>
<dbReference type="InterPro" id="IPR007941">
    <property type="entry name" value="DUF726"/>
</dbReference>
<evidence type="ECO:0000256" key="1">
    <source>
        <dbReference type="ARBA" id="ARBA00004141"/>
    </source>
</evidence>
<keyword evidence="4" id="KW-0472">Membrane</keyword>
<evidence type="ECO:0000313" key="6">
    <source>
        <dbReference type="Proteomes" id="UP000198775"/>
    </source>
</evidence>
<keyword evidence="3" id="KW-1133">Transmembrane helix</keyword>
<evidence type="ECO:0000313" key="5">
    <source>
        <dbReference type="EMBL" id="SEN53837.1"/>
    </source>
</evidence>
<keyword evidence="6" id="KW-1185">Reference proteome</keyword>
<name>A0A1H8HD95_9EURY</name>
<organism evidence="5 6">
    <name type="scientific">Halorientalis persicus</name>
    <dbReference type="NCBI Taxonomy" id="1367881"/>
    <lineage>
        <taxon>Archaea</taxon>
        <taxon>Methanobacteriati</taxon>
        <taxon>Methanobacteriota</taxon>
        <taxon>Stenosarchaea group</taxon>
        <taxon>Halobacteria</taxon>
        <taxon>Halobacteriales</taxon>
        <taxon>Haloarculaceae</taxon>
        <taxon>Halorientalis</taxon>
    </lineage>
</organism>
<proteinExistence type="predicted"/>
<dbReference type="InterPro" id="IPR029058">
    <property type="entry name" value="AB_hydrolase_fold"/>
</dbReference>
<comment type="subcellular location">
    <subcellularLocation>
        <location evidence="1">Membrane</location>
        <topology evidence="1">Multi-pass membrane protein</topology>
    </subcellularLocation>
</comment>
<evidence type="ECO:0000256" key="2">
    <source>
        <dbReference type="ARBA" id="ARBA00022692"/>
    </source>
</evidence>
<accession>A0A1H8HD95</accession>
<dbReference type="OrthoDB" id="11236at2157"/>
<sequence length="242" mass="25877">MAWLPLDALSMGQAAPRAFPMIRNGELRGSFPPDPTELVVYVHGWLERIAGDAADQANAVAGAVEALDYDATVVGFSYPANLPLWHSSKAIATRKGRELAAWVQAFAAECPGAPVRIVAHSLGARPALSCLDELRDHDARVRSCSLLGAAVDCDSVTDGSRWGEAVRDGAETVRNYHMADDTTLAVLYRSAEFGDEALGVDGACGPTPDSYTDHDVSEQVTNHYTFLQREGGCLGRVIGDFT</sequence>
<dbReference type="RefSeq" id="WP_139203432.1">
    <property type="nucleotide sequence ID" value="NZ_FOCX01000003.1"/>
</dbReference>
<evidence type="ECO:0000256" key="3">
    <source>
        <dbReference type="ARBA" id="ARBA00022989"/>
    </source>
</evidence>
<dbReference type="Gene3D" id="3.40.50.1820">
    <property type="entry name" value="alpha/beta hydrolase"/>
    <property type="match status" value="1"/>
</dbReference>
<dbReference type="AlphaFoldDB" id="A0A1H8HD95"/>
<dbReference type="SUPFAM" id="SSF53474">
    <property type="entry name" value="alpha/beta-Hydrolases"/>
    <property type="match status" value="1"/>
</dbReference>
<reference evidence="6" key="1">
    <citation type="submission" date="2016-10" db="EMBL/GenBank/DDBJ databases">
        <authorList>
            <person name="Varghese N."/>
            <person name="Submissions S."/>
        </authorList>
    </citation>
    <scope>NUCLEOTIDE SEQUENCE [LARGE SCALE GENOMIC DNA]</scope>
    <source>
        <strain evidence="6">IBRC-M 10043</strain>
    </source>
</reference>